<keyword evidence="2" id="KW-0732">Signal</keyword>
<feature type="domain" description="SnoaL-like" evidence="3">
    <location>
        <begin position="74"/>
        <end position="182"/>
    </location>
</feature>
<organism evidence="4 5">
    <name type="scientific">Planococcus shixiaomingii</name>
    <dbReference type="NCBI Taxonomy" id="3058393"/>
    <lineage>
        <taxon>Bacteria</taxon>
        <taxon>Bacillati</taxon>
        <taxon>Bacillota</taxon>
        <taxon>Bacilli</taxon>
        <taxon>Bacillales</taxon>
        <taxon>Caryophanaceae</taxon>
        <taxon>Planococcus</taxon>
    </lineage>
</organism>
<name>A0ABT8N1U3_9BACL</name>
<evidence type="ECO:0000256" key="1">
    <source>
        <dbReference type="SAM" id="MobiDB-lite"/>
    </source>
</evidence>
<keyword evidence="5" id="KW-1185">Reference proteome</keyword>
<dbReference type="SUPFAM" id="SSF54427">
    <property type="entry name" value="NTF2-like"/>
    <property type="match status" value="1"/>
</dbReference>
<feature type="signal peptide" evidence="2">
    <location>
        <begin position="1"/>
        <end position="18"/>
    </location>
</feature>
<proteinExistence type="predicted"/>
<accession>A0ABT8N1U3</accession>
<sequence>MKKLIVIAGLALVLAACSDSEEPSTNKNTVEDGNSANENNALDHGIEDEKVGFTLGDDGKVIEADVPKDEADAILAAYKEYIDAFNKEDIKRYMDVIASEPAGFDRAEDEAALKEAFKAFDTTYTTSNETIVEFVEDRAEVFAEIDVLMKEPDSERSTKQAGRQVVVFIKEDGDWKVTSLHFIGNQ</sequence>
<dbReference type="Gene3D" id="3.10.450.50">
    <property type="match status" value="1"/>
</dbReference>
<dbReference type="Proteomes" id="UP001172055">
    <property type="component" value="Unassembled WGS sequence"/>
</dbReference>
<dbReference type="EMBL" id="JAUJWV010000001">
    <property type="protein sequence ID" value="MDN7241520.1"/>
    <property type="molecule type" value="Genomic_DNA"/>
</dbReference>
<dbReference type="Pfam" id="PF13474">
    <property type="entry name" value="SnoaL_3"/>
    <property type="match status" value="1"/>
</dbReference>
<feature type="chain" id="PRO_5045841719" evidence="2">
    <location>
        <begin position="19"/>
        <end position="186"/>
    </location>
</feature>
<evidence type="ECO:0000256" key="2">
    <source>
        <dbReference type="SAM" id="SignalP"/>
    </source>
</evidence>
<gene>
    <name evidence="4" type="ORF">QWY14_06930</name>
</gene>
<dbReference type="InterPro" id="IPR037401">
    <property type="entry name" value="SnoaL-like"/>
</dbReference>
<dbReference type="RefSeq" id="WP_301723115.1">
    <property type="nucleotide sequence ID" value="NZ_JAUJWV010000001.1"/>
</dbReference>
<feature type="region of interest" description="Disordered" evidence="1">
    <location>
        <begin position="21"/>
        <end position="43"/>
    </location>
</feature>
<evidence type="ECO:0000259" key="3">
    <source>
        <dbReference type="Pfam" id="PF13474"/>
    </source>
</evidence>
<dbReference type="PROSITE" id="PS51257">
    <property type="entry name" value="PROKAR_LIPOPROTEIN"/>
    <property type="match status" value="1"/>
</dbReference>
<evidence type="ECO:0000313" key="5">
    <source>
        <dbReference type="Proteomes" id="UP001172055"/>
    </source>
</evidence>
<evidence type="ECO:0000313" key="4">
    <source>
        <dbReference type="EMBL" id="MDN7241520.1"/>
    </source>
</evidence>
<dbReference type="InterPro" id="IPR032710">
    <property type="entry name" value="NTF2-like_dom_sf"/>
</dbReference>
<reference evidence="4 5" key="1">
    <citation type="submission" date="2023-06" db="EMBL/GenBank/DDBJ databases">
        <title>Novel species in genus Planococcus.</title>
        <authorList>
            <person name="Ning S."/>
        </authorList>
    </citation>
    <scope>NUCLEOTIDE SEQUENCE [LARGE SCALE GENOMIC DNA]</scope>
    <source>
        <strain evidence="4 5">N028</strain>
    </source>
</reference>
<feature type="compositionally biased region" description="Polar residues" evidence="1">
    <location>
        <begin position="23"/>
        <end position="40"/>
    </location>
</feature>
<comment type="caution">
    <text evidence="4">The sequence shown here is derived from an EMBL/GenBank/DDBJ whole genome shotgun (WGS) entry which is preliminary data.</text>
</comment>
<protein>
    <submittedName>
        <fullName evidence="4">Nuclear transport factor 2 family protein</fullName>
    </submittedName>
</protein>